<keyword evidence="2" id="KW-1003">Cell membrane</keyword>
<feature type="transmembrane region" description="Helical" evidence="6">
    <location>
        <begin position="42"/>
        <end position="65"/>
    </location>
</feature>
<accession>A0A1I6KW47</accession>
<feature type="transmembrane region" description="Helical" evidence="6">
    <location>
        <begin position="330"/>
        <end position="350"/>
    </location>
</feature>
<dbReference type="GO" id="GO:0005886">
    <property type="term" value="C:plasma membrane"/>
    <property type="evidence" value="ECO:0007669"/>
    <property type="project" value="UniProtKB-SubCell"/>
</dbReference>
<feature type="transmembrane region" description="Helical" evidence="6">
    <location>
        <begin position="93"/>
        <end position="115"/>
    </location>
</feature>
<dbReference type="AlphaFoldDB" id="A0A1I6KW47"/>
<feature type="transmembrane region" description="Helical" evidence="6">
    <location>
        <begin position="397"/>
        <end position="415"/>
    </location>
</feature>
<dbReference type="PIRSF" id="PIRSF038958">
    <property type="entry name" value="PG_synth_SpoVB"/>
    <property type="match status" value="1"/>
</dbReference>
<dbReference type="Pfam" id="PF01943">
    <property type="entry name" value="Polysacc_synt"/>
    <property type="match status" value="1"/>
</dbReference>
<reference evidence="7 8" key="1">
    <citation type="submission" date="2016-10" db="EMBL/GenBank/DDBJ databases">
        <authorList>
            <person name="de Groot N.N."/>
        </authorList>
    </citation>
    <scope>NUCLEOTIDE SEQUENCE [LARGE SCALE GENOMIC DNA]</scope>
    <source>
        <strain evidence="7 8">743A</strain>
    </source>
</reference>
<feature type="transmembrane region" description="Helical" evidence="6">
    <location>
        <begin position="252"/>
        <end position="269"/>
    </location>
</feature>
<dbReference type="Proteomes" id="UP000199659">
    <property type="component" value="Unassembled WGS sequence"/>
</dbReference>
<evidence type="ECO:0000313" key="7">
    <source>
        <dbReference type="EMBL" id="SFR95441.1"/>
    </source>
</evidence>
<dbReference type="InterPro" id="IPR024923">
    <property type="entry name" value="PG_synth_SpoVB"/>
</dbReference>
<dbReference type="InterPro" id="IPR050833">
    <property type="entry name" value="Poly_Biosynth_Transport"/>
</dbReference>
<evidence type="ECO:0000256" key="4">
    <source>
        <dbReference type="ARBA" id="ARBA00022989"/>
    </source>
</evidence>
<evidence type="ECO:0000256" key="3">
    <source>
        <dbReference type="ARBA" id="ARBA00022692"/>
    </source>
</evidence>
<sequence>MKKSTILKGTMILTLAGLATRIIGFFYRIYLSNALGAEKLGIYQLVFPVYGICFTIYASGIQTAISKLVADQAGRQHYLTTQEQKESFHIKKILLCGLFCSITTALCLSVLLYHNASFIATHIIKEPACTNSLKVLSYVFPFCGGTACINGYYYGLKKSGVPAVTQLLEQFVRVISVYVIATYFGKGDAGVTCELAVFGVVIGEIVSNLYNICSLAFVKIPAPADISHASLPVSKILFPLLKYSVPLTGNHLIVSLLHSLEAILIPTMLKRSGLSTSEALSVYGVLTGMALPFILFPSAITNSLAVLLLPTISEANAAKNQSAINQTTSISIKYSLVIGIFSTGIFIFFGRSFGDIFFHNQQAGSFLVTLSWLCPFIYLTTTLGSIINGLGKTHLTFINTICGLSIRILFVFYMVPNKGIYGYLIGLLVSQLAIALLDYLSLVHTISIKFDAVNSLLKPALIIFILGMLSQKTYHFFQSGLHLGNAWILLIVCSLVLTFYLLLLFITHSLSAKDFK</sequence>
<dbReference type="STRING" id="37658.SAMN05661086_02769"/>
<dbReference type="PANTHER" id="PTHR30250">
    <property type="entry name" value="PST FAMILY PREDICTED COLANIC ACID TRANSPORTER"/>
    <property type="match status" value="1"/>
</dbReference>
<feature type="transmembrane region" description="Helical" evidence="6">
    <location>
        <begin position="12"/>
        <end position="30"/>
    </location>
</feature>
<comment type="subcellular location">
    <subcellularLocation>
        <location evidence="1">Cell membrane</location>
        <topology evidence="1">Multi-pass membrane protein</topology>
    </subcellularLocation>
</comment>
<gene>
    <name evidence="7" type="ORF">SAMN05661086_02769</name>
</gene>
<evidence type="ECO:0000256" key="5">
    <source>
        <dbReference type="ARBA" id="ARBA00023136"/>
    </source>
</evidence>
<dbReference type="PANTHER" id="PTHR30250:SF24">
    <property type="entry name" value="STAGE V SPORULATION PROTEIN B"/>
    <property type="match status" value="1"/>
</dbReference>
<feature type="transmembrane region" description="Helical" evidence="6">
    <location>
        <begin position="370"/>
        <end position="390"/>
    </location>
</feature>
<evidence type="ECO:0000256" key="6">
    <source>
        <dbReference type="SAM" id="Phobius"/>
    </source>
</evidence>
<keyword evidence="3 6" id="KW-0812">Transmembrane</keyword>
<proteinExistence type="predicted"/>
<name>A0A1I6KW47_9FIRM</name>
<evidence type="ECO:0000256" key="1">
    <source>
        <dbReference type="ARBA" id="ARBA00004651"/>
    </source>
</evidence>
<keyword evidence="5 6" id="KW-0472">Membrane</keyword>
<dbReference type="EMBL" id="FOYZ01000011">
    <property type="protein sequence ID" value="SFR95441.1"/>
    <property type="molecule type" value="Genomic_DNA"/>
</dbReference>
<dbReference type="RefSeq" id="WP_092561770.1">
    <property type="nucleotide sequence ID" value="NZ_FOYZ01000011.1"/>
</dbReference>
<feature type="transmembrane region" description="Helical" evidence="6">
    <location>
        <begin position="135"/>
        <end position="155"/>
    </location>
</feature>
<dbReference type="OrthoDB" id="9775950at2"/>
<feature type="transmembrane region" description="Helical" evidence="6">
    <location>
        <begin position="486"/>
        <end position="506"/>
    </location>
</feature>
<evidence type="ECO:0000256" key="2">
    <source>
        <dbReference type="ARBA" id="ARBA00022475"/>
    </source>
</evidence>
<feature type="transmembrane region" description="Helical" evidence="6">
    <location>
        <begin position="455"/>
        <end position="474"/>
    </location>
</feature>
<protein>
    <submittedName>
        <fullName evidence="7">Stage V sporulation protein B</fullName>
    </submittedName>
</protein>
<dbReference type="CDD" id="cd13124">
    <property type="entry name" value="MATE_SpoVB_like"/>
    <property type="match status" value="1"/>
</dbReference>
<keyword evidence="8" id="KW-1185">Reference proteome</keyword>
<feature type="transmembrane region" description="Helical" evidence="6">
    <location>
        <begin position="289"/>
        <end position="309"/>
    </location>
</feature>
<evidence type="ECO:0000313" key="8">
    <source>
        <dbReference type="Proteomes" id="UP000199659"/>
    </source>
</evidence>
<organism evidence="7 8">
    <name type="scientific">Anaeromicropila populeti</name>
    <dbReference type="NCBI Taxonomy" id="37658"/>
    <lineage>
        <taxon>Bacteria</taxon>
        <taxon>Bacillati</taxon>
        <taxon>Bacillota</taxon>
        <taxon>Clostridia</taxon>
        <taxon>Lachnospirales</taxon>
        <taxon>Lachnospiraceae</taxon>
        <taxon>Anaeromicropila</taxon>
    </lineage>
</organism>
<dbReference type="InterPro" id="IPR002797">
    <property type="entry name" value="Polysacc_synth"/>
</dbReference>
<keyword evidence="4 6" id="KW-1133">Transmembrane helix</keyword>
<feature type="transmembrane region" description="Helical" evidence="6">
    <location>
        <begin position="421"/>
        <end position="443"/>
    </location>
</feature>